<feature type="region of interest" description="Disordered" evidence="1">
    <location>
        <begin position="94"/>
        <end position="136"/>
    </location>
</feature>
<gene>
    <name evidence="2" type="ORF">V1477_019038</name>
</gene>
<protein>
    <submittedName>
        <fullName evidence="2">Uncharacterized protein</fullName>
    </submittedName>
</protein>
<accession>A0ABD2AT86</accession>
<evidence type="ECO:0000313" key="3">
    <source>
        <dbReference type="Proteomes" id="UP001607303"/>
    </source>
</evidence>
<dbReference type="Proteomes" id="UP001607303">
    <property type="component" value="Unassembled WGS sequence"/>
</dbReference>
<name>A0ABD2AT86_VESMC</name>
<keyword evidence="3" id="KW-1185">Reference proteome</keyword>
<comment type="caution">
    <text evidence="2">The sequence shown here is derived from an EMBL/GenBank/DDBJ whole genome shotgun (WGS) entry which is preliminary data.</text>
</comment>
<evidence type="ECO:0000256" key="1">
    <source>
        <dbReference type="SAM" id="MobiDB-lite"/>
    </source>
</evidence>
<organism evidence="2 3">
    <name type="scientific">Vespula maculifrons</name>
    <name type="common">Eastern yellow jacket</name>
    <name type="synonym">Wasp</name>
    <dbReference type="NCBI Taxonomy" id="7453"/>
    <lineage>
        <taxon>Eukaryota</taxon>
        <taxon>Metazoa</taxon>
        <taxon>Ecdysozoa</taxon>
        <taxon>Arthropoda</taxon>
        <taxon>Hexapoda</taxon>
        <taxon>Insecta</taxon>
        <taxon>Pterygota</taxon>
        <taxon>Neoptera</taxon>
        <taxon>Endopterygota</taxon>
        <taxon>Hymenoptera</taxon>
        <taxon>Apocrita</taxon>
        <taxon>Aculeata</taxon>
        <taxon>Vespoidea</taxon>
        <taxon>Vespidae</taxon>
        <taxon>Vespinae</taxon>
        <taxon>Vespula</taxon>
    </lineage>
</organism>
<reference evidence="2 3" key="1">
    <citation type="journal article" date="2024" name="Ann. Entomol. Soc. Am.">
        <title>Genomic analyses of the southern and eastern yellowjacket wasps (Hymenoptera: Vespidae) reveal evolutionary signatures of social life.</title>
        <authorList>
            <person name="Catto M.A."/>
            <person name="Caine P.B."/>
            <person name="Orr S.E."/>
            <person name="Hunt B.G."/>
            <person name="Goodisman M.A.D."/>
        </authorList>
    </citation>
    <scope>NUCLEOTIDE SEQUENCE [LARGE SCALE GENOMIC DNA]</scope>
    <source>
        <strain evidence="2">232</strain>
        <tissue evidence="2">Head and thorax</tissue>
    </source>
</reference>
<dbReference type="AlphaFoldDB" id="A0ABD2AT86"/>
<sequence length="136" mass="15466">MQPFARFRYFASTADPGPTAWRLLQLETHELSGTLLSKIRVTGVIKRSSFNKTKSPSITVGLLIAPENTAPVSADTGASVLPILPVSRADISRFAKKRKRKREREEKEKIMRREEGQNVRTREKDGAEKKRKKEYP</sequence>
<dbReference type="EMBL" id="JAYRBN010000113">
    <property type="protein sequence ID" value="KAL2723806.1"/>
    <property type="molecule type" value="Genomic_DNA"/>
</dbReference>
<proteinExistence type="predicted"/>
<evidence type="ECO:0000313" key="2">
    <source>
        <dbReference type="EMBL" id="KAL2723806.1"/>
    </source>
</evidence>
<feature type="compositionally biased region" description="Basic and acidic residues" evidence="1">
    <location>
        <begin position="103"/>
        <end position="136"/>
    </location>
</feature>